<dbReference type="PANTHER" id="PTHR24421">
    <property type="entry name" value="NITRATE/NITRITE SENSOR PROTEIN NARX-RELATED"/>
    <property type="match status" value="1"/>
</dbReference>
<protein>
    <recommendedName>
        <fullName evidence="14">Sensor protein</fullName>
        <ecNumber evidence="14">2.7.13.3</ecNumber>
    </recommendedName>
</protein>
<reference evidence="18 19" key="1">
    <citation type="submission" date="2020-12" db="EMBL/GenBank/DDBJ databases">
        <title>Novel Thalassolituus-related marine hydrocarbonoclastic bacteria mediated algae-derived hydrocarbons mineralization in twilight zone of the northern South China Sea.</title>
        <authorList>
            <person name="Dong C."/>
        </authorList>
    </citation>
    <scope>NUCLEOTIDE SEQUENCE [LARGE SCALE GENOMIC DNA]</scope>
    <source>
        <strain evidence="18 19">IMCC1826</strain>
    </source>
</reference>
<dbReference type="Pfam" id="PF02518">
    <property type="entry name" value="HATPase_c"/>
    <property type="match status" value="1"/>
</dbReference>
<evidence type="ECO:0000256" key="7">
    <source>
        <dbReference type="ARBA" id="ARBA00022692"/>
    </source>
</evidence>
<keyword evidence="10 14" id="KW-0067">ATP-binding</keyword>
<dbReference type="CDD" id="cd06225">
    <property type="entry name" value="HAMP"/>
    <property type="match status" value="1"/>
</dbReference>
<keyword evidence="8 14" id="KW-0547">Nucleotide-binding</keyword>
<dbReference type="InterPro" id="IPR029095">
    <property type="entry name" value="NarX-like_N"/>
</dbReference>
<dbReference type="InterPro" id="IPR003660">
    <property type="entry name" value="HAMP_dom"/>
</dbReference>
<evidence type="ECO:0000313" key="19">
    <source>
        <dbReference type="Proteomes" id="UP000714380"/>
    </source>
</evidence>
<dbReference type="InterPro" id="IPR042295">
    <property type="entry name" value="NarX-like_N_sf"/>
</dbReference>
<keyword evidence="19" id="KW-1185">Reference proteome</keyword>
<evidence type="ECO:0000256" key="10">
    <source>
        <dbReference type="ARBA" id="ARBA00022840"/>
    </source>
</evidence>
<keyword evidence="4 14" id="KW-0997">Cell inner membrane</keyword>
<evidence type="ECO:0000256" key="4">
    <source>
        <dbReference type="ARBA" id="ARBA00022519"/>
    </source>
</evidence>
<dbReference type="Gene3D" id="1.20.120.960">
    <property type="entry name" value="Histidine kinase NarX, sensor domain"/>
    <property type="match status" value="1"/>
</dbReference>
<accession>A0ABS7ZPW2</accession>
<feature type="domain" description="HAMP" evidence="17">
    <location>
        <begin position="168"/>
        <end position="221"/>
    </location>
</feature>
<keyword evidence="3 14" id="KW-1003">Cell membrane</keyword>
<keyword evidence="6 14" id="KW-0808">Transferase</keyword>
<dbReference type="SMART" id="SM00304">
    <property type="entry name" value="HAMP"/>
    <property type="match status" value="1"/>
</dbReference>
<proteinExistence type="predicted"/>
<dbReference type="InterPro" id="IPR003594">
    <property type="entry name" value="HATPase_dom"/>
</dbReference>
<dbReference type="Gene3D" id="3.30.565.10">
    <property type="entry name" value="Histidine kinase-like ATPase, C-terminal domain"/>
    <property type="match status" value="1"/>
</dbReference>
<evidence type="ECO:0000256" key="12">
    <source>
        <dbReference type="ARBA" id="ARBA00023012"/>
    </source>
</evidence>
<name>A0ABS7ZPW2_9GAMM</name>
<dbReference type="Pfam" id="PF00672">
    <property type="entry name" value="HAMP"/>
    <property type="match status" value="1"/>
</dbReference>
<dbReference type="PROSITE" id="PS50109">
    <property type="entry name" value="HIS_KIN"/>
    <property type="match status" value="1"/>
</dbReference>
<keyword evidence="5" id="KW-0597">Phosphoprotein</keyword>
<dbReference type="InterPro" id="IPR016380">
    <property type="entry name" value="Sig_transdc_His_kin_NarX/NarQ"/>
</dbReference>
<keyword evidence="13 14" id="KW-0472">Membrane</keyword>
<evidence type="ECO:0000259" key="16">
    <source>
        <dbReference type="PROSITE" id="PS50109"/>
    </source>
</evidence>
<keyword evidence="9 14" id="KW-0418">Kinase</keyword>
<dbReference type="PROSITE" id="PS50885">
    <property type="entry name" value="HAMP"/>
    <property type="match status" value="1"/>
</dbReference>
<keyword evidence="11 15" id="KW-1133">Transmembrane helix</keyword>
<dbReference type="PIRSF" id="PIRSF003167">
    <property type="entry name" value="STHK_NarX/NarQ"/>
    <property type="match status" value="1"/>
</dbReference>
<feature type="transmembrane region" description="Helical" evidence="15">
    <location>
        <begin position="149"/>
        <end position="167"/>
    </location>
</feature>
<dbReference type="RefSeq" id="WP_225674021.1">
    <property type="nucleotide sequence ID" value="NZ_JAEDAH010000043.1"/>
</dbReference>
<evidence type="ECO:0000256" key="14">
    <source>
        <dbReference type="PIRNR" id="PIRNR003167"/>
    </source>
</evidence>
<dbReference type="Pfam" id="PF13675">
    <property type="entry name" value="PilJ"/>
    <property type="match status" value="1"/>
</dbReference>
<evidence type="ECO:0000256" key="3">
    <source>
        <dbReference type="ARBA" id="ARBA00022475"/>
    </source>
</evidence>
<evidence type="ECO:0000256" key="2">
    <source>
        <dbReference type="ARBA" id="ARBA00004429"/>
    </source>
</evidence>
<keyword evidence="12 14" id="KW-0902">Two-component regulatory system</keyword>
<dbReference type="InterPro" id="IPR036890">
    <property type="entry name" value="HATPase_C_sf"/>
</dbReference>
<dbReference type="SMART" id="SM00387">
    <property type="entry name" value="HATPase_c"/>
    <property type="match status" value="1"/>
</dbReference>
<dbReference type="EC" id="2.7.13.3" evidence="14"/>
<evidence type="ECO:0000256" key="9">
    <source>
        <dbReference type="ARBA" id="ARBA00022777"/>
    </source>
</evidence>
<evidence type="ECO:0000256" key="11">
    <source>
        <dbReference type="ARBA" id="ARBA00022989"/>
    </source>
</evidence>
<dbReference type="Proteomes" id="UP000714380">
    <property type="component" value="Unassembled WGS sequence"/>
</dbReference>
<evidence type="ECO:0000256" key="15">
    <source>
        <dbReference type="SAM" id="Phobius"/>
    </source>
</evidence>
<feature type="transmembrane region" description="Helical" evidence="15">
    <location>
        <begin position="12"/>
        <end position="31"/>
    </location>
</feature>
<evidence type="ECO:0000259" key="17">
    <source>
        <dbReference type="PROSITE" id="PS50885"/>
    </source>
</evidence>
<organism evidence="18 19">
    <name type="scientific">Thalassolituus marinus</name>
    <dbReference type="NCBI Taxonomy" id="671053"/>
    <lineage>
        <taxon>Bacteria</taxon>
        <taxon>Pseudomonadati</taxon>
        <taxon>Pseudomonadota</taxon>
        <taxon>Gammaproteobacteria</taxon>
        <taxon>Oceanospirillales</taxon>
        <taxon>Oceanospirillaceae</taxon>
        <taxon>Thalassolituus</taxon>
    </lineage>
</organism>
<comment type="caution">
    <text evidence="18">The sequence shown here is derived from an EMBL/GenBank/DDBJ whole genome shotgun (WGS) entry which is preliminary data.</text>
</comment>
<evidence type="ECO:0000256" key="6">
    <source>
        <dbReference type="ARBA" id="ARBA00022679"/>
    </source>
</evidence>
<dbReference type="SUPFAM" id="SSF158472">
    <property type="entry name" value="HAMP domain-like"/>
    <property type="match status" value="1"/>
</dbReference>
<dbReference type="Pfam" id="PF07730">
    <property type="entry name" value="HisKA_3"/>
    <property type="match status" value="1"/>
</dbReference>
<feature type="domain" description="Histidine kinase" evidence="16">
    <location>
        <begin position="385"/>
        <end position="581"/>
    </location>
</feature>
<dbReference type="InterPro" id="IPR050482">
    <property type="entry name" value="Sensor_HK_TwoCompSys"/>
</dbReference>
<dbReference type="SUPFAM" id="SSF55874">
    <property type="entry name" value="ATPase domain of HSP90 chaperone/DNA topoisomerase II/histidine kinase"/>
    <property type="match status" value="1"/>
</dbReference>
<dbReference type="Gene3D" id="1.20.5.1930">
    <property type="match status" value="1"/>
</dbReference>
<dbReference type="InterPro" id="IPR011712">
    <property type="entry name" value="Sig_transdc_His_kin_sub3_dim/P"/>
</dbReference>
<dbReference type="InterPro" id="IPR005467">
    <property type="entry name" value="His_kinase_dom"/>
</dbReference>
<evidence type="ECO:0000256" key="5">
    <source>
        <dbReference type="ARBA" id="ARBA00022553"/>
    </source>
</evidence>
<evidence type="ECO:0000256" key="8">
    <source>
        <dbReference type="ARBA" id="ARBA00022741"/>
    </source>
</evidence>
<evidence type="ECO:0000256" key="1">
    <source>
        <dbReference type="ARBA" id="ARBA00000085"/>
    </source>
</evidence>
<comment type="subcellular location">
    <subcellularLocation>
        <location evidence="2">Cell inner membrane</location>
        <topology evidence="2">Multi-pass membrane protein</topology>
    </subcellularLocation>
</comment>
<gene>
    <name evidence="18" type="ORF">I9W95_08940</name>
</gene>
<sequence>MNRYSVITKINLSLTAIIVMAVSTILVSYWLSDQADNDAYAINVAGSLRMQSYRYASSESVREDARSVVNSAWEDPVMRNVIREANLTELFELLQSRWINVQSSLKSAVLSDAEKLRLVDDFVIGLNTLVLGIQKNAEAKIRAIRTFQVIAFFITVILSVAAIYWVYLRLTLPLAELTNAARQVGRGDFTCNLANTEGQDELSLLSKSFNQMCRAIAYMYESLEKQVDEKTTELRNSNTTLTFLYKLAWQTSTHEIRKDDFSQIIYELSRVTGIADIELCLLTESGDIPYLQVNGTKDNDPDCASRNCRDCVAGNSSTDQQLRYAISRENTEYGVLVIHGNCNDDIQQWQDELLRSVATQFAIALSLQGEEEKIRRITLMNERNTIARELHDSLAQALSYLKIQVTRLNRALAKNDQAIMMDVSNELKNGLDSAYRQLRELLTTFRLKVDGKGLITALQKTVEQFQEQSSMEITLDYDILHAPLSPQEEIHLLQIIREACRNAINHSHGKRILIKLTATPDKKILLSIEDDGIGIDTNPEKLNHYGLAIIQERSHQLNGDVRIQGRADGGTGVYFEFMPEYSKARTA</sequence>
<dbReference type="PANTHER" id="PTHR24421:SF10">
    <property type="entry name" value="NITRATE_NITRITE SENSOR PROTEIN NARQ"/>
    <property type="match status" value="1"/>
</dbReference>
<evidence type="ECO:0000256" key="13">
    <source>
        <dbReference type="ARBA" id="ARBA00023136"/>
    </source>
</evidence>
<dbReference type="EMBL" id="JAEDAH010000043">
    <property type="protein sequence ID" value="MCA6063733.1"/>
    <property type="molecule type" value="Genomic_DNA"/>
</dbReference>
<comment type="catalytic activity">
    <reaction evidence="1 14">
        <text>ATP + protein L-histidine = ADP + protein N-phospho-L-histidine.</text>
        <dbReference type="EC" id="2.7.13.3"/>
    </reaction>
</comment>
<keyword evidence="7 15" id="KW-0812">Transmembrane</keyword>
<dbReference type="Gene3D" id="1.10.8.500">
    <property type="entry name" value="HAMP domain in histidine kinase"/>
    <property type="match status" value="1"/>
</dbReference>
<evidence type="ECO:0000313" key="18">
    <source>
        <dbReference type="EMBL" id="MCA6063733.1"/>
    </source>
</evidence>
<dbReference type="CDD" id="cd16917">
    <property type="entry name" value="HATPase_UhpB-NarQ-NarX-like"/>
    <property type="match status" value="1"/>
</dbReference>